<evidence type="ECO:0000313" key="2">
    <source>
        <dbReference type="Proteomes" id="UP000250321"/>
    </source>
</evidence>
<dbReference type="Proteomes" id="UP000250321">
    <property type="component" value="Unassembled WGS sequence"/>
</dbReference>
<dbReference type="EMBL" id="PJQY01003248">
    <property type="protein sequence ID" value="PQM39069.1"/>
    <property type="molecule type" value="Genomic_DNA"/>
</dbReference>
<dbReference type="SUPFAM" id="SSF52047">
    <property type="entry name" value="RNI-like"/>
    <property type="match status" value="1"/>
</dbReference>
<evidence type="ECO:0000313" key="1">
    <source>
        <dbReference type="EMBL" id="PQM39069.1"/>
    </source>
</evidence>
<proteinExistence type="predicted"/>
<reference evidence="1 2" key="1">
    <citation type="submission" date="2018-02" db="EMBL/GenBank/DDBJ databases">
        <title>Draft genome of wild Prunus yedoensis var. nudiflora.</title>
        <authorList>
            <person name="Baek S."/>
            <person name="Kim J.-H."/>
            <person name="Choi K."/>
            <person name="Kim G.-B."/>
            <person name="Cho A."/>
            <person name="Jang H."/>
            <person name="Shin C.-H."/>
            <person name="Yu H.-J."/>
            <person name="Mun J.-H."/>
        </authorList>
    </citation>
    <scope>NUCLEOTIDE SEQUENCE [LARGE SCALE GENOMIC DNA]</scope>
    <source>
        <strain evidence="2">cv. Jeju island</strain>
        <tissue evidence="1">Leaf</tissue>
    </source>
</reference>
<comment type="caution">
    <text evidence="1">The sequence shown here is derived from an EMBL/GenBank/DDBJ whole genome shotgun (WGS) entry which is preliminary data.</text>
</comment>
<protein>
    <submittedName>
        <fullName evidence="1">Putative disease resistance protein RGA4</fullName>
    </submittedName>
</protein>
<dbReference type="AlphaFoldDB" id="A0A314UWG1"/>
<dbReference type="STRING" id="2094558.A0A314UWG1"/>
<keyword evidence="2" id="KW-1185">Reference proteome</keyword>
<dbReference type="InterPro" id="IPR032675">
    <property type="entry name" value="LRR_dom_sf"/>
</dbReference>
<organism evidence="1 2">
    <name type="scientific">Prunus yedoensis var. nudiflora</name>
    <dbReference type="NCBI Taxonomy" id="2094558"/>
    <lineage>
        <taxon>Eukaryota</taxon>
        <taxon>Viridiplantae</taxon>
        <taxon>Streptophyta</taxon>
        <taxon>Embryophyta</taxon>
        <taxon>Tracheophyta</taxon>
        <taxon>Spermatophyta</taxon>
        <taxon>Magnoliopsida</taxon>
        <taxon>eudicotyledons</taxon>
        <taxon>Gunneridae</taxon>
        <taxon>Pentapetalae</taxon>
        <taxon>rosids</taxon>
        <taxon>fabids</taxon>
        <taxon>Rosales</taxon>
        <taxon>Rosaceae</taxon>
        <taxon>Amygdaloideae</taxon>
        <taxon>Amygdaleae</taxon>
        <taxon>Prunus</taxon>
    </lineage>
</organism>
<accession>A0A314UWG1</accession>
<name>A0A314UWG1_PRUYE</name>
<dbReference type="Gene3D" id="3.80.10.10">
    <property type="entry name" value="Ribonuclease Inhibitor"/>
    <property type="match status" value="1"/>
</dbReference>
<dbReference type="OrthoDB" id="2018467at2759"/>
<gene>
    <name evidence="1" type="ORF">Pyn_17993</name>
</gene>
<sequence>MAQKDLSKEKEEDPEFLLSFEKLRTIIIPDLDRVAKRHGKPNQPQALPHWLQESANTLQGLRLDNTFLQLPDETILRKLKIIDCPNLVTFPKGMHCLTALRELEISSDPLAERCRREEGEDWYKIAHIPKIILYSRII</sequence>